<dbReference type="SUPFAM" id="SSF56281">
    <property type="entry name" value="Metallo-hydrolase/oxidoreductase"/>
    <property type="match status" value="1"/>
</dbReference>
<comment type="similarity">
    <text evidence="1">Belongs to the metallo-beta-lactamase superfamily. Glyoxalase II family.</text>
</comment>
<gene>
    <name evidence="7" type="ORF">TSAR_009305</name>
</gene>
<dbReference type="GO" id="GO:0016787">
    <property type="term" value="F:hydrolase activity"/>
    <property type="evidence" value="ECO:0007669"/>
    <property type="project" value="UniProtKB-KW"/>
</dbReference>
<dbReference type="InterPro" id="IPR036866">
    <property type="entry name" value="RibonucZ/Hydroxyglut_hydro"/>
</dbReference>
<feature type="region of interest" description="Disordered" evidence="5">
    <location>
        <begin position="49"/>
        <end position="80"/>
    </location>
</feature>
<keyword evidence="4" id="KW-0862">Zinc</keyword>
<keyword evidence="8" id="KW-1185">Reference proteome</keyword>
<name>A0A232F6M1_9HYME</name>
<evidence type="ECO:0000256" key="4">
    <source>
        <dbReference type="ARBA" id="ARBA00022833"/>
    </source>
</evidence>
<dbReference type="AlphaFoldDB" id="A0A232F6M1"/>
<dbReference type="InterPro" id="IPR041516">
    <property type="entry name" value="LACTB2_WH"/>
</dbReference>
<dbReference type="InterPro" id="IPR047921">
    <property type="entry name" value="LACTB2-like_MBL-fold"/>
</dbReference>
<dbReference type="InterPro" id="IPR050662">
    <property type="entry name" value="Sec-metab_biosynth-thioest"/>
</dbReference>
<dbReference type="InterPro" id="IPR036388">
    <property type="entry name" value="WH-like_DNA-bd_sf"/>
</dbReference>
<evidence type="ECO:0000313" key="8">
    <source>
        <dbReference type="Proteomes" id="UP000215335"/>
    </source>
</evidence>
<reference evidence="7 8" key="1">
    <citation type="journal article" date="2017" name="Curr. Biol.">
        <title>The Evolution of Venom by Co-option of Single-Copy Genes.</title>
        <authorList>
            <person name="Martinson E.O."/>
            <person name="Mrinalini"/>
            <person name="Kelkar Y.D."/>
            <person name="Chang C.H."/>
            <person name="Werren J.H."/>
        </authorList>
    </citation>
    <scope>NUCLEOTIDE SEQUENCE [LARGE SCALE GENOMIC DNA]</scope>
    <source>
        <strain evidence="7 8">Alberta</strain>
        <tissue evidence="7">Whole body</tissue>
    </source>
</reference>
<dbReference type="PANTHER" id="PTHR23131:SF0">
    <property type="entry name" value="ENDORIBONUCLEASE LACTB2"/>
    <property type="match status" value="1"/>
</dbReference>
<organism evidence="7 8">
    <name type="scientific">Trichomalopsis sarcophagae</name>
    <dbReference type="NCBI Taxonomy" id="543379"/>
    <lineage>
        <taxon>Eukaryota</taxon>
        <taxon>Metazoa</taxon>
        <taxon>Ecdysozoa</taxon>
        <taxon>Arthropoda</taxon>
        <taxon>Hexapoda</taxon>
        <taxon>Insecta</taxon>
        <taxon>Pterygota</taxon>
        <taxon>Neoptera</taxon>
        <taxon>Endopterygota</taxon>
        <taxon>Hymenoptera</taxon>
        <taxon>Apocrita</taxon>
        <taxon>Proctotrupomorpha</taxon>
        <taxon>Chalcidoidea</taxon>
        <taxon>Pteromalidae</taxon>
        <taxon>Pteromalinae</taxon>
        <taxon>Trichomalopsis</taxon>
    </lineage>
</organism>
<dbReference type="GO" id="GO:0046872">
    <property type="term" value="F:metal ion binding"/>
    <property type="evidence" value="ECO:0007669"/>
    <property type="project" value="UniProtKB-KW"/>
</dbReference>
<evidence type="ECO:0000259" key="6">
    <source>
        <dbReference type="SMART" id="SM00849"/>
    </source>
</evidence>
<dbReference type="Gene3D" id="3.60.15.10">
    <property type="entry name" value="Ribonuclease Z/Hydroxyacylglutathione hydrolase-like"/>
    <property type="match status" value="1"/>
</dbReference>
<dbReference type="PANTHER" id="PTHR23131">
    <property type="entry name" value="ENDORIBONUCLEASE LACTB2"/>
    <property type="match status" value="1"/>
</dbReference>
<keyword evidence="2" id="KW-0479">Metal-binding</keyword>
<accession>A0A232F6M1</accession>
<dbReference type="InterPro" id="IPR001279">
    <property type="entry name" value="Metallo-B-lactamas"/>
</dbReference>
<feature type="domain" description="Metallo-beta-lactamase" evidence="6">
    <location>
        <begin position="5"/>
        <end position="156"/>
    </location>
</feature>
<dbReference type="Gene3D" id="1.10.10.10">
    <property type="entry name" value="Winged helix-like DNA-binding domain superfamily/Winged helix DNA-binding domain"/>
    <property type="match status" value="1"/>
</dbReference>
<protein>
    <recommendedName>
        <fullName evidence="6">Metallo-beta-lactamase domain-containing protein</fullName>
    </recommendedName>
</protein>
<proteinExistence type="inferred from homology"/>
<dbReference type="Pfam" id="PF00753">
    <property type="entry name" value="Lactamase_B"/>
    <property type="match status" value="1"/>
</dbReference>
<evidence type="ECO:0000313" key="7">
    <source>
        <dbReference type="EMBL" id="OXU26232.1"/>
    </source>
</evidence>
<dbReference type="OrthoDB" id="17458at2759"/>
<sequence>MDTGDQYTALLKDVLAEENATIEHLIVTHWHHDHIGGVRAVQSLLKGNPKSSPATVWKLPRSTGDPGGEQDEESAGAWSPLNDEQLIEIEGANLRIKHTPGHTTDHACLVLEEENALFSGDCILGETSAVFEDLHDYLISLKKILRQDAKLIYPGHGPVVRDPSTKIQAYIDHRQKREEQIVQFLEGRRGQEACGVWDIVDSMYKDTPKNLWPACASNVNHHLEKLLKEGRVSHEDDKWLII</sequence>
<evidence type="ECO:0000256" key="5">
    <source>
        <dbReference type="SAM" id="MobiDB-lite"/>
    </source>
</evidence>
<dbReference type="EMBL" id="NNAY01000844">
    <property type="protein sequence ID" value="OXU26232.1"/>
    <property type="molecule type" value="Genomic_DNA"/>
</dbReference>
<evidence type="ECO:0000256" key="2">
    <source>
        <dbReference type="ARBA" id="ARBA00022723"/>
    </source>
</evidence>
<dbReference type="STRING" id="543379.A0A232F6M1"/>
<dbReference type="CDD" id="cd07722">
    <property type="entry name" value="LACTB2-like_MBL-fold"/>
    <property type="match status" value="1"/>
</dbReference>
<dbReference type="Pfam" id="PF17778">
    <property type="entry name" value="WHD_BLACT"/>
    <property type="match status" value="1"/>
</dbReference>
<dbReference type="SMART" id="SM00849">
    <property type="entry name" value="Lactamase_B"/>
    <property type="match status" value="1"/>
</dbReference>
<dbReference type="FunFam" id="3.60.15.10:FF:000041">
    <property type="entry name" value="Metallo-beta-lactamase domain protein"/>
    <property type="match status" value="1"/>
</dbReference>
<keyword evidence="3" id="KW-0378">Hydrolase</keyword>
<evidence type="ECO:0000256" key="3">
    <source>
        <dbReference type="ARBA" id="ARBA00022801"/>
    </source>
</evidence>
<dbReference type="GO" id="GO:0031123">
    <property type="term" value="P:RNA 3'-end processing"/>
    <property type="evidence" value="ECO:0007669"/>
    <property type="project" value="UniProtKB-ARBA"/>
</dbReference>
<comment type="caution">
    <text evidence="7">The sequence shown here is derived from an EMBL/GenBank/DDBJ whole genome shotgun (WGS) entry which is preliminary data.</text>
</comment>
<dbReference type="Proteomes" id="UP000215335">
    <property type="component" value="Unassembled WGS sequence"/>
</dbReference>
<evidence type="ECO:0000256" key="1">
    <source>
        <dbReference type="ARBA" id="ARBA00006759"/>
    </source>
</evidence>